<dbReference type="InterPro" id="IPR000182">
    <property type="entry name" value="GNAT_dom"/>
</dbReference>
<dbReference type="AlphaFoldDB" id="A0A0C2RLH0"/>
<gene>
    <name evidence="2" type="ORF">KR50_09610</name>
</gene>
<protein>
    <submittedName>
        <fullName evidence="2">Acetyltransferase</fullName>
    </submittedName>
</protein>
<dbReference type="GO" id="GO:1990189">
    <property type="term" value="F:protein N-terminal-serine acetyltransferase activity"/>
    <property type="evidence" value="ECO:0007669"/>
    <property type="project" value="TreeGrafter"/>
</dbReference>
<dbReference type="SUPFAM" id="SSF55729">
    <property type="entry name" value="Acyl-CoA N-acyltransferases (Nat)"/>
    <property type="match status" value="1"/>
</dbReference>
<keyword evidence="3" id="KW-1185">Reference proteome</keyword>
<dbReference type="PROSITE" id="PS51186">
    <property type="entry name" value="GNAT"/>
    <property type="match status" value="1"/>
</dbReference>
<dbReference type="GO" id="GO:0005737">
    <property type="term" value="C:cytoplasm"/>
    <property type="evidence" value="ECO:0007669"/>
    <property type="project" value="TreeGrafter"/>
</dbReference>
<dbReference type="EMBL" id="JXRR01000008">
    <property type="protein sequence ID" value="KIL51080.1"/>
    <property type="molecule type" value="Genomic_DNA"/>
</dbReference>
<feature type="domain" description="N-acetyltransferase" evidence="1">
    <location>
        <begin position="28"/>
        <end position="177"/>
    </location>
</feature>
<proteinExistence type="predicted"/>
<dbReference type="PATRIC" id="fig|220754.4.peg.979"/>
<dbReference type="Proteomes" id="UP000031972">
    <property type="component" value="Unassembled WGS sequence"/>
</dbReference>
<dbReference type="GO" id="GO:0008999">
    <property type="term" value="F:protein-N-terminal-alanine acetyltransferase activity"/>
    <property type="evidence" value="ECO:0007669"/>
    <property type="project" value="TreeGrafter"/>
</dbReference>
<sequence>MNPLLIEVPERIETERLVLRMPRPGDGEKVNEAIRHSIHELRPWLGFAQSMPTVEETEINTREAHIKFLSREALRYLIFLKDTGEFVGSSGFHNIRWEMPKVELGYWMDTRMSGKGLMTEAVGALTQFALSDLGCKRVEIQCEKENLKSRNLAERLGFDLEGILRNEDLSVDGKRLTDTYIYARVQDLNL</sequence>
<organism evidence="2 3">
    <name type="scientific">Jeotgalibacillus campisalis</name>
    <dbReference type="NCBI Taxonomy" id="220754"/>
    <lineage>
        <taxon>Bacteria</taxon>
        <taxon>Bacillati</taxon>
        <taxon>Bacillota</taxon>
        <taxon>Bacilli</taxon>
        <taxon>Bacillales</taxon>
        <taxon>Caryophanaceae</taxon>
        <taxon>Jeotgalibacillus</taxon>
    </lineage>
</organism>
<accession>A0A0C2RLH0</accession>
<evidence type="ECO:0000259" key="1">
    <source>
        <dbReference type="PROSITE" id="PS51186"/>
    </source>
</evidence>
<dbReference type="RefSeq" id="WP_041055451.1">
    <property type="nucleotide sequence ID" value="NZ_JXRR01000008.1"/>
</dbReference>
<dbReference type="Gene3D" id="3.40.630.30">
    <property type="match status" value="1"/>
</dbReference>
<name>A0A0C2RLH0_9BACL</name>
<reference evidence="2 3" key="1">
    <citation type="submission" date="2015-01" db="EMBL/GenBank/DDBJ databases">
        <title>Jeotgalibacillus campisalis genome sequencing.</title>
        <authorList>
            <person name="Goh K.M."/>
            <person name="Chan K.-G."/>
            <person name="Yaakop A.S."/>
            <person name="Ee R."/>
            <person name="Gan H.M."/>
            <person name="Chan C.S."/>
        </authorList>
    </citation>
    <scope>NUCLEOTIDE SEQUENCE [LARGE SCALE GENOMIC DNA]</scope>
    <source>
        <strain evidence="2 3">SF-57</strain>
    </source>
</reference>
<dbReference type="InterPro" id="IPR016181">
    <property type="entry name" value="Acyl_CoA_acyltransferase"/>
</dbReference>
<dbReference type="OrthoDB" id="9799321at2"/>
<dbReference type="InterPro" id="IPR051908">
    <property type="entry name" value="Ribosomal_N-acetyltransferase"/>
</dbReference>
<evidence type="ECO:0000313" key="2">
    <source>
        <dbReference type="EMBL" id="KIL51080.1"/>
    </source>
</evidence>
<dbReference type="PANTHER" id="PTHR43441">
    <property type="entry name" value="RIBOSOMAL-PROTEIN-SERINE ACETYLTRANSFERASE"/>
    <property type="match status" value="1"/>
</dbReference>
<dbReference type="PANTHER" id="PTHR43441:SF3">
    <property type="entry name" value="ACETYLTRANSFERASE"/>
    <property type="match status" value="1"/>
</dbReference>
<comment type="caution">
    <text evidence="2">The sequence shown here is derived from an EMBL/GenBank/DDBJ whole genome shotgun (WGS) entry which is preliminary data.</text>
</comment>
<keyword evidence="2" id="KW-0808">Transferase</keyword>
<dbReference type="Pfam" id="PF13302">
    <property type="entry name" value="Acetyltransf_3"/>
    <property type="match status" value="1"/>
</dbReference>
<evidence type="ECO:0000313" key="3">
    <source>
        <dbReference type="Proteomes" id="UP000031972"/>
    </source>
</evidence>